<organism evidence="1 2">
    <name type="scientific">Metarhizium humberi</name>
    <dbReference type="NCBI Taxonomy" id="2596975"/>
    <lineage>
        <taxon>Eukaryota</taxon>
        <taxon>Fungi</taxon>
        <taxon>Dikarya</taxon>
        <taxon>Ascomycota</taxon>
        <taxon>Pezizomycotina</taxon>
        <taxon>Sordariomycetes</taxon>
        <taxon>Hypocreomycetidae</taxon>
        <taxon>Hypocreales</taxon>
        <taxon>Clavicipitaceae</taxon>
        <taxon>Metarhizium</taxon>
    </lineage>
</organism>
<keyword evidence="2" id="KW-1185">Reference proteome</keyword>
<dbReference type="EMBL" id="JACEFI010000018">
    <property type="protein sequence ID" value="KAH0594075.1"/>
    <property type="molecule type" value="Genomic_DNA"/>
</dbReference>
<evidence type="ECO:0000313" key="1">
    <source>
        <dbReference type="EMBL" id="KAH0594075.1"/>
    </source>
</evidence>
<reference evidence="1 2" key="1">
    <citation type="submission" date="2020-07" db="EMBL/GenBank/DDBJ databases">
        <title>Metarhizium humberi genome.</title>
        <authorList>
            <person name="Lysoe E."/>
        </authorList>
    </citation>
    <scope>NUCLEOTIDE SEQUENCE [LARGE SCALE GENOMIC DNA]</scope>
    <source>
        <strain evidence="1 2">ESALQ1638</strain>
    </source>
</reference>
<gene>
    <name evidence="1" type="ORF">MHUMG1_08399</name>
</gene>
<proteinExistence type="predicted"/>
<accession>A0A9P8M4Q9</accession>
<name>A0A9P8M4Q9_9HYPO</name>
<evidence type="ECO:0000313" key="2">
    <source>
        <dbReference type="Proteomes" id="UP000764110"/>
    </source>
</evidence>
<protein>
    <submittedName>
        <fullName evidence="1">Uncharacterized protein</fullName>
    </submittedName>
</protein>
<dbReference type="AlphaFoldDB" id="A0A9P8M4Q9"/>
<comment type="caution">
    <text evidence="1">The sequence shown here is derived from an EMBL/GenBank/DDBJ whole genome shotgun (WGS) entry which is preliminary data.</text>
</comment>
<sequence length="437" mass="48632">MVALDRVNHSRPQQNAPMIPEADQYTGVGKVHNSVNHNLVDKALIRAIYAFSIRWLHLRSPSSQPHETRNLQTQLEMSQPCYRSILALQLFSETTAPADAHDEGIAELCQTASLAHYMKLYPASLLNEPRFLSSKVAGAAKEDPKHLPMQDTALWLGCISDVARSIRSHRPLMLLAGRSAETKVWGYIKERAHVFDNSFKHLHSTPEVLPPEVVSIILQNASACKTMFWWNIVRVRNALYDPAGEESVTQTMEKALQEYHHFQGVFAPFLDICSRNFQTLGQEAQLHYLADILVLLVIHFHWGALQLSSLLSQTRTAEASTAPEPSSITSVQAIINAVSLISSPSQWIVTDMDFPNLILRDPFPETTVDILSTTTNRILDLQAAGELSVSTAQLMVSTILDTLAVISNISRMAARTLDQLRITIVEQMIEPVGGDDT</sequence>
<dbReference type="Proteomes" id="UP000764110">
    <property type="component" value="Unassembled WGS sequence"/>
</dbReference>